<dbReference type="Pfam" id="PF13193">
    <property type="entry name" value="AMP-binding_C"/>
    <property type="match status" value="2"/>
</dbReference>
<dbReference type="InterPro" id="IPR001242">
    <property type="entry name" value="Condensation_dom"/>
</dbReference>
<gene>
    <name evidence="10" type="ORF">ACFFK0_26230</name>
</gene>
<dbReference type="InterPro" id="IPR025110">
    <property type="entry name" value="AMP-bd_C"/>
</dbReference>
<dbReference type="InterPro" id="IPR036736">
    <property type="entry name" value="ACP-like_sf"/>
</dbReference>
<dbReference type="Gene3D" id="3.40.50.980">
    <property type="match status" value="4"/>
</dbReference>
<evidence type="ECO:0000313" key="11">
    <source>
        <dbReference type="Proteomes" id="UP001589776"/>
    </source>
</evidence>
<dbReference type="CDD" id="cd05930">
    <property type="entry name" value="A_NRPS"/>
    <property type="match status" value="1"/>
</dbReference>
<dbReference type="Gene3D" id="3.30.300.30">
    <property type="match status" value="2"/>
</dbReference>
<dbReference type="Gene3D" id="1.10.1200.10">
    <property type="entry name" value="ACP-like"/>
    <property type="match status" value="2"/>
</dbReference>
<sequence length="2578" mass="286588">MKKADAIQKVYPLTPMQEGMLFHALMDSESSAYFTQMVATLHGDVRPEWFERSLNRVVEEFDILRTAFAHQNLQRPRQVVFHERPVKLHVEDLREMAGDEQERRIDAYNDDNRKRGFHLAKDVLLRVALFQLEDRSFRLVWSHHHILMDGWGFGVIIQRLFQVYADLRANRPVSAQTIYPFGDYVKWLEKRNKEQSLAYWESALAGFDTQTTLPGRKDGASASSGEYRQEQLEFVIDEATTEKLTRMARGCGATLNSLFQGVWAVLLAKYNRTGDVVFGSVVSGRPSEVPGIEQMVGLFINTVPVRVRMDGGMSFAQLAKSIQQSAVDTEAHSYLPLYEVQNRSELKQALLDHIIIFENYPLGKEVEGQSAEETIGFQTQVERVFEQTNYDLNVIVAPGEDLFVKLSYNANRFDSGVVSRVEGHLRTLIEQILDNPAVGIEELEIVTEAERQELIGRFNATSSDNGAPAALVHVLFEEQVRQTPDLPAVAAGSEQLTYRQLNESANRLARSLLDRGASGRVVAVIARRSARMAIALLAALKAGAAYLPIDPEAPADRIRFMLEDSGACLVLAENGLADDCGVPVIDLGSEQSFAADASELVSNAQPGDLAYIIYTSGTTGKPKGVMIEHRSIANTLLWRRKEYGFGPGDRTLVFLSFAFDAFVSTFFTPLLSGAAVVFAKDEEAKDPIALKRLIAAERITHVSTVPAMFQAILDAITPEEAQTLKVVTLGGESITEGVVAAARDIHPGLELVNEYGPTESSVITTFLRHAEQRESFTIGRPIANTEVWIVGADMRLQPVGAAGELCISGAGLARGYLNRPELTEAAFVPHPYKEGERLYRTGDVARWTADGEIEFVERIDHQVKIRGYRIELGEIEAALRKTASVKEAVVVAIVDGSGSKQLCAYVTGAGERVDEAELRSSLAADLPAYMIPAWFVKLDRLPLTANGKVDRKALPKPEGALAAQREYAAPATLLEAKLQPIWQEVLQVDAVGATDHFFELGGHSLRAMTLVTRLQKELQIDVSLKVLFDRPTIRDIARYIEGEPEEAGGFASIEPAEPRDTYPLSSGQRRMFVISRFENAGTAYNMPDAMLLEGPLDIERLGDALRKLIERHEPLRTSFELLGEEPVQRIHPTAELELELMEAADESGAERLIGEFIRPFDLGRAPLVRAGLVRLGEQKHVLLIDLHHIIADGVSIGVLIRDMAAIYAGEPLPELRIQYKDYAVWQAGADYAERLKEQEAYWLGLYADGVPAVDMPTDYPRPMVRSFEGARHEFTADAQLASQLRKLAAEQGATLFMLLFAAYNVLLSKYTGQEDFVVGTPIAGRSHDDVRDMAGMFVGTLALRSQPQPELAFRDYLAAVKQHCLDAFGRQDYPFEELVQKLGLARDMSRNPMFDTMFLMQNMEKAELSLDALKLSAFPQNNNIAKFDLTFGVIERDDGFLFSIEYATALYGAETAERLGRHYVQLLQAIAAAPERRLAELDMLDETEKSMLLSGYNDTKAGFPQDETIVSLFERQSELMPDRIAVSFDAVRLTYRELNERANVLAHKLREQAGVGRDDLVALLLDRSADIVVAMLAVLKAGGAYVPIDPAYPEDRIRFTLEDSAPKALLTASEHTGLAGGSGGVVLELDNPALFQGDTSNPAHVNEPNDLAYIIFTSGTTGRPKGVMITHRNVVRLLVNDRLQFDFNEGDVWTLFHSYCFDFSVWEMYGALLYGGQVVVVPRHVAQNPQDFADLLRREKVTVLNQTPTAFYALIHEEMQRQDSELAVRYVIFGGEALNPVMLKPYRGKYPQTKLINMYGITETTVHVTYKEITELEIETNVSNIGKPIPTLTCYIFDARGQLVPVGVTGELYVGGDGVARGYLNREELTAARFVQNPYNPEERLYRSGDLARRMASGEMEYLGRIDHQVKIRGHRIELGEIETVLLSHDRIRETTVIARDDAGGGKSLCAYFVAESELTVQELREFARGSLPDYMVPAHFVQLERIPLTSNGKIDRKALPEPTVGVATGAAYVAPQSIREQLLSDIWQEVLGAAQVGAEDNFFALGGDSIKAIQVAARLAAHGLKLEMKELFQYPTVGELAPRLKAASRSIDQAPVNGEAILTPIQHWFFEQRFTEAHHWNQSVMLYSPQPMKAEAVRAAFDAIVRHHDALRFVFRTGPDGAVTAYNRGPDDGTSYAYDFINLTGEADDRLALTRHAQKRQSSIDLAEGPLFVTVHYRTSGGDHLLMIAHHLIIDAVSWRVILEDLETAYGQAAAGERVALPLKSDSFVYWSQQLQNYASSPLLLREADYWRELESLGAKPLPRDGGQEGRGRFTDLRKAQFELSEAETELLLKQAGRAYNTEINDLLLTSLGLAVQEWAGLDHVCINLESHGREQIAEALDISRTVGWFTSQYPVVLDMTAFRQAEGGSEAALSRQIKETKEQLRAVPNKGIGYDILKYLTPAELKPAGLRFDLKPDICFNYLGQIDGDVTNPTFGMSDYNNGSPVSPEAENSYAWNVSGIVEDGRLLMTCDYNSLEFTQPSLERFMSVYRSKLEQVIAHCTGRGDAELTPSDISSKGMTMDEMDDIFDLLEEKLN</sequence>
<evidence type="ECO:0000256" key="6">
    <source>
        <dbReference type="ARBA" id="ARBA00022737"/>
    </source>
</evidence>
<dbReference type="NCBIfam" id="TIGR01720">
    <property type="entry name" value="NRPS-para261"/>
    <property type="match status" value="1"/>
</dbReference>
<dbReference type="InterPro" id="IPR045851">
    <property type="entry name" value="AMP-bd_C_sf"/>
</dbReference>
<dbReference type="PROSITE" id="PS00455">
    <property type="entry name" value="AMP_BINDING"/>
    <property type="match status" value="2"/>
</dbReference>
<keyword evidence="3" id="KW-0596">Phosphopantetheine</keyword>
<dbReference type="InterPro" id="IPR010071">
    <property type="entry name" value="AA_adenyl_dom"/>
</dbReference>
<dbReference type="SUPFAM" id="SSF47336">
    <property type="entry name" value="ACP-like"/>
    <property type="match status" value="2"/>
</dbReference>
<dbReference type="SUPFAM" id="SSF56801">
    <property type="entry name" value="Acetyl-CoA synthetase-like"/>
    <property type="match status" value="2"/>
</dbReference>
<dbReference type="CDD" id="cd19534">
    <property type="entry name" value="E_NRPS"/>
    <property type="match status" value="1"/>
</dbReference>
<keyword evidence="11" id="KW-1185">Reference proteome</keyword>
<dbReference type="InterPro" id="IPR023213">
    <property type="entry name" value="CAT-like_dom_sf"/>
</dbReference>
<dbReference type="InterPro" id="IPR010060">
    <property type="entry name" value="NRPS_synth"/>
</dbReference>
<evidence type="ECO:0000313" key="10">
    <source>
        <dbReference type="EMBL" id="MFC0215900.1"/>
    </source>
</evidence>
<dbReference type="CDD" id="cd17643">
    <property type="entry name" value="A_NRPS_Cytc1-like"/>
    <property type="match status" value="1"/>
</dbReference>
<keyword evidence="7" id="KW-0045">Antibiotic biosynthesis</keyword>
<comment type="caution">
    <text evidence="10">The sequence shown here is derived from an EMBL/GenBank/DDBJ whole genome shotgun (WGS) entry which is preliminary data.</text>
</comment>
<feature type="domain" description="Carrier" evidence="9">
    <location>
        <begin position="2015"/>
        <end position="2089"/>
    </location>
</feature>
<dbReference type="InterPro" id="IPR020845">
    <property type="entry name" value="AMP-binding_CS"/>
</dbReference>
<dbReference type="RefSeq" id="WP_377473533.1">
    <property type="nucleotide sequence ID" value="NZ_JBHLWN010000105.1"/>
</dbReference>
<dbReference type="Pfam" id="PF00550">
    <property type="entry name" value="PP-binding"/>
    <property type="match status" value="2"/>
</dbReference>
<dbReference type="CDD" id="cd19543">
    <property type="entry name" value="DCL_NRPS"/>
    <property type="match status" value="1"/>
</dbReference>
<accession>A0ABV6DTB9</accession>
<dbReference type="EMBL" id="JBHLWN010000105">
    <property type="protein sequence ID" value="MFC0215900.1"/>
    <property type="molecule type" value="Genomic_DNA"/>
</dbReference>
<evidence type="ECO:0000256" key="7">
    <source>
        <dbReference type="ARBA" id="ARBA00023194"/>
    </source>
</evidence>
<dbReference type="Gene3D" id="3.30.559.30">
    <property type="entry name" value="Nonribosomal peptide synthetase, condensation domain"/>
    <property type="match status" value="3"/>
</dbReference>
<organism evidence="10 11">
    <name type="scientific">Paenibacillus chartarius</name>
    <dbReference type="NCBI Taxonomy" id="747481"/>
    <lineage>
        <taxon>Bacteria</taxon>
        <taxon>Bacillati</taxon>
        <taxon>Bacillota</taxon>
        <taxon>Bacilli</taxon>
        <taxon>Bacillales</taxon>
        <taxon>Paenibacillaceae</taxon>
        <taxon>Paenibacillus</taxon>
    </lineage>
</organism>
<dbReference type="SMART" id="SM00823">
    <property type="entry name" value="PKS_PP"/>
    <property type="match status" value="2"/>
</dbReference>
<evidence type="ECO:0000259" key="9">
    <source>
        <dbReference type="PROSITE" id="PS50075"/>
    </source>
</evidence>
<keyword evidence="4" id="KW-0597">Phosphoprotein</keyword>
<dbReference type="PANTHER" id="PTHR45527">
    <property type="entry name" value="NONRIBOSOMAL PEPTIDE SYNTHETASE"/>
    <property type="match status" value="1"/>
</dbReference>
<evidence type="ECO:0000256" key="8">
    <source>
        <dbReference type="ARBA" id="ARBA00023268"/>
    </source>
</evidence>
<dbReference type="Pfam" id="PF00668">
    <property type="entry name" value="Condensation"/>
    <property type="match status" value="3"/>
</dbReference>
<dbReference type="SUPFAM" id="SSF52777">
    <property type="entry name" value="CoA-dependent acyltransferases"/>
    <property type="match status" value="6"/>
</dbReference>
<keyword evidence="6" id="KW-0677">Repeat</keyword>
<evidence type="ECO:0000256" key="5">
    <source>
        <dbReference type="ARBA" id="ARBA00022598"/>
    </source>
</evidence>
<dbReference type="InterPro" id="IPR009081">
    <property type="entry name" value="PP-bd_ACP"/>
</dbReference>
<evidence type="ECO:0000256" key="2">
    <source>
        <dbReference type="ARBA" id="ARBA00006432"/>
    </source>
</evidence>
<dbReference type="Gene3D" id="2.30.38.10">
    <property type="entry name" value="Luciferase, Domain 3"/>
    <property type="match status" value="2"/>
</dbReference>
<dbReference type="PROSITE" id="PS50075">
    <property type="entry name" value="CARRIER"/>
    <property type="match status" value="2"/>
</dbReference>
<evidence type="ECO:0000256" key="1">
    <source>
        <dbReference type="ARBA" id="ARBA00001957"/>
    </source>
</evidence>
<evidence type="ECO:0000256" key="4">
    <source>
        <dbReference type="ARBA" id="ARBA00022553"/>
    </source>
</evidence>
<name>A0ABV6DTB9_9BACL</name>
<proteinExistence type="inferred from homology"/>
<comment type="similarity">
    <text evidence="2">Belongs to the ATP-dependent AMP-binding enzyme family.</text>
</comment>
<dbReference type="PROSITE" id="PS00012">
    <property type="entry name" value="PHOSPHOPANTETHEINE"/>
    <property type="match status" value="2"/>
</dbReference>
<dbReference type="NCBIfam" id="TIGR01733">
    <property type="entry name" value="AA-adenyl-dom"/>
    <property type="match status" value="2"/>
</dbReference>
<reference evidence="10 11" key="1">
    <citation type="submission" date="2024-09" db="EMBL/GenBank/DDBJ databases">
        <authorList>
            <person name="Sun Q."/>
            <person name="Mori K."/>
        </authorList>
    </citation>
    <scope>NUCLEOTIDE SEQUENCE [LARGE SCALE GENOMIC DNA]</scope>
    <source>
        <strain evidence="10 11">CCM 7759</strain>
    </source>
</reference>
<evidence type="ECO:0000256" key="3">
    <source>
        <dbReference type="ARBA" id="ARBA00022450"/>
    </source>
</evidence>
<comment type="cofactor">
    <cofactor evidence="1">
        <name>pantetheine 4'-phosphate</name>
        <dbReference type="ChEBI" id="CHEBI:47942"/>
    </cofactor>
</comment>
<dbReference type="Gene3D" id="3.30.559.10">
    <property type="entry name" value="Chloramphenicol acetyltransferase-like domain"/>
    <property type="match status" value="3"/>
</dbReference>
<dbReference type="InterPro" id="IPR000873">
    <property type="entry name" value="AMP-dep_synth/lig_dom"/>
</dbReference>
<dbReference type="InterPro" id="IPR006162">
    <property type="entry name" value="Ppantetheine_attach_site"/>
</dbReference>
<dbReference type="CDD" id="cd19531">
    <property type="entry name" value="LCL_NRPS-like"/>
    <property type="match status" value="1"/>
</dbReference>
<dbReference type="PANTHER" id="PTHR45527:SF14">
    <property type="entry name" value="PLIPASTATIN SYNTHASE SUBUNIT B"/>
    <property type="match status" value="1"/>
</dbReference>
<dbReference type="Pfam" id="PF00501">
    <property type="entry name" value="AMP-binding"/>
    <property type="match status" value="2"/>
</dbReference>
<dbReference type="NCBIfam" id="NF003417">
    <property type="entry name" value="PRK04813.1"/>
    <property type="match status" value="2"/>
</dbReference>
<protein>
    <submittedName>
        <fullName evidence="10">Amino acid adenylation domain-containing protein</fullName>
    </submittedName>
</protein>
<keyword evidence="5" id="KW-0436">Ligase</keyword>
<dbReference type="Proteomes" id="UP001589776">
    <property type="component" value="Unassembled WGS sequence"/>
</dbReference>
<keyword evidence="8" id="KW-0511">Multifunctional enzyme</keyword>
<feature type="domain" description="Carrier" evidence="9">
    <location>
        <begin position="969"/>
        <end position="1044"/>
    </location>
</feature>
<dbReference type="InterPro" id="IPR020806">
    <property type="entry name" value="PKS_PP-bd"/>
</dbReference>